<organism evidence="21 22">
    <name type="scientific">Shewanella insulae</name>
    <dbReference type="NCBI Taxonomy" id="2681496"/>
    <lineage>
        <taxon>Bacteria</taxon>
        <taxon>Pseudomonadati</taxon>
        <taxon>Pseudomonadota</taxon>
        <taxon>Gammaproteobacteria</taxon>
        <taxon>Alteromonadales</taxon>
        <taxon>Shewanellaceae</taxon>
        <taxon>Shewanella</taxon>
    </lineage>
</organism>
<dbReference type="FunFam" id="3.30.565.10:FF:000010">
    <property type="entry name" value="Sensor histidine kinase RcsC"/>
    <property type="match status" value="1"/>
</dbReference>
<dbReference type="CDD" id="cd16922">
    <property type="entry name" value="HATPase_EvgS-ArcB-TorS-like"/>
    <property type="match status" value="1"/>
</dbReference>
<dbReference type="SUPFAM" id="SSF52172">
    <property type="entry name" value="CheY-like"/>
    <property type="match status" value="1"/>
</dbReference>
<keyword evidence="5" id="KW-0997">Cell inner membrane</keyword>
<protein>
    <recommendedName>
        <fullName evidence="3">histidine kinase</fullName>
        <ecNumber evidence="3">2.7.13.3</ecNumber>
    </recommendedName>
</protein>
<evidence type="ECO:0000256" key="1">
    <source>
        <dbReference type="ARBA" id="ARBA00000085"/>
    </source>
</evidence>
<keyword evidence="8 17" id="KW-0812">Transmembrane</keyword>
<evidence type="ECO:0000256" key="2">
    <source>
        <dbReference type="ARBA" id="ARBA00004429"/>
    </source>
</evidence>
<evidence type="ECO:0000256" key="8">
    <source>
        <dbReference type="ARBA" id="ARBA00022692"/>
    </source>
</evidence>
<dbReference type="InterPro" id="IPR011006">
    <property type="entry name" value="CheY-like_superfamily"/>
</dbReference>
<dbReference type="Gene3D" id="3.30.450.20">
    <property type="entry name" value="PAS domain"/>
    <property type="match status" value="2"/>
</dbReference>
<sequence length="1171" mass="130849">MVRQVTRLSSLFGGRSLLLASSLIVLVVALVIIAGFESQLNKSIVGSLRTDLEALSEQVNNQAQDRLNRYFNNLNFLFETPPISGLSRAKNNQGIDPVDETRYEQWRHRLETIFVAFLQNNREYEQLRILDADGMELIRVDRRGGAVNVIPDNHLQDKQGRDYYQASKDLQQGEIYTSPINLNREFGKIDYPYRPMLRLATPIFSDSGQRFGLLIVNINAERLLNSFNSIVPPHIELVLTDSQGYFLLHPDDEMRFSRDLNPELVWSKHYRRSKELKRNFDLVVDKFHDDRPFYAYHTSITLSNDAQSGQLTSTLMASKEYVRELAVSRRISVYTFMLAVGMLFLFVLTILGRSARNSQALAKEKAQSAAIIDGSKDAIIGVGNSGVINNWNRAAELLFGYDADYAKGHYINELALLPEVDLAELVVKANQGNKALSLDAELPMNEGHCADLYVSVSPILGENKHTLGVAIVIRDVSIEKQAAKKIQLVNAELEKKVAIRTQELQKASYVKSTFISNISHEMRTPLNGIVGTLNLVRKESLSERQARYLDMAEVSVDALSALINDVLDLSKIEAGKLDLDMSVFNPLNLIESVCSSMAVKAQEKGVEFIIDVVDLRCQSIESDPHRITQILTNLVNNAIKFTEQGHIKIKAHSRLRETGELEFICEVSDTGIGIAEENQAKLFTAFSQATSSISNQYGGTGLGLSICKELSELLNGKMSFESHKGQGSRFTFTMVLNQGQFKLMAPEVLLHEMTCSVLLVNEVQQACVEAAIARLGGKLLPGGPIRDWLNQEAPVPEVVPHVLIVEQRHSLLTDLDSQWPTLAAIHKRLPRVMAFQKSSDGNKSLNNIELEYLNNPLLFSEFMQKFGAREVKSGSEYSKQHAKQLISDEVAARIKGARVLVVDDNEINIEVALGVLSELSLEFVRATNGQEAIAKLKECEQTGLTVHCILMDCQMPLLNGYDCTRAIRGGEAGEAFVDTPIIAMTASAMMGERDKCIETGMNDYVTKPIVAERLQEKVVDWLISVCEDDDSSALLTSAPHEEIQVNDEEYVWNRKLALSRLMNNEPLFAEICQSYYESTPPQLSQLETAIADKDYEKVRQLSHGLKGLSSSIGAIQLQEQFLSLEMEAKMKNSDKLVLLFGVIKPCYEKLMDRLLETLDSTQEIQNVSAQT</sequence>
<feature type="modified residue" description="4-aspartylphosphate" evidence="16">
    <location>
        <position position="952"/>
    </location>
</feature>
<dbReference type="InterPro" id="IPR036890">
    <property type="entry name" value="HATPase_C_sf"/>
</dbReference>
<dbReference type="NCBIfam" id="TIGR00229">
    <property type="entry name" value="sensory_box"/>
    <property type="match status" value="1"/>
</dbReference>
<dbReference type="PANTHER" id="PTHR43047">
    <property type="entry name" value="TWO-COMPONENT HISTIDINE PROTEIN KINASE"/>
    <property type="match status" value="1"/>
</dbReference>
<keyword evidence="22" id="KW-1185">Reference proteome</keyword>
<dbReference type="GO" id="GO:0006355">
    <property type="term" value="P:regulation of DNA-templated transcription"/>
    <property type="evidence" value="ECO:0007669"/>
    <property type="project" value="InterPro"/>
</dbReference>
<evidence type="ECO:0000259" key="18">
    <source>
        <dbReference type="PROSITE" id="PS50109"/>
    </source>
</evidence>
<evidence type="ECO:0000259" key="20">
    <source>
        <dbReference type="PROSITE" id="PS50894"/>
    </source>
</evidence>
<dbReference type="Gene3D" id="3.40.50.2300">
    <property type="match status" value="1"/>
</dbReference>
<dbReference type="SMART" id="SM00387">
    <property type="entry name" value="HATPase_c"/>
    <property type="match status" value="1"/>
</dbReference>
<dbReference type="Gene3D" id="1.10.287.130">
    <property type="match status" value="1"/>
</dbReference>
<dbReference type="CDD" id="cd17546">
    <property type="entry name" value="REC_hyHK_CKI1_RcsC-like"/>
    <property type="match status" value="1"/>
</dbReference>
<comment type="subcellular location">
    <subcellularLocation>
        <location evidence="2">Cell inner membrane</location>
        <topology evidence="2">Multi-pass membrane protein</topology>
    </subcellularLocation>
</comment>
<dbReference type="SUPFAM" id="SSF47226">
    <property type="entry name" value="Histidine-containing phosphotransfer domain, HPT domain"/>
    <property type="match status" value="1"/>
</dbReference>
<dbReference type="SUPFAM" id="SSF55785">
    <property type="entry name" value="PYP-like sensor domain (PAS domain)"/>
    <property type="match status" value="1"/>
</dbReference>
<evidence type="ECO:0000256" key="7">
    <source>
        <dbReference type="ARBA" id="ARBA00022679"/>
    </source>
</evidence>
<proteinExistence type="predicted"/>
<dbReference type="Pfam" id="PF02518">
    <property type="entry name" value="HATPase_c"/>
    <property type="match status" value="1"/>
</dbReference>
<dbReference type="GO" id="GO:0000155">
    <property type="term" value="F:phosphorelay sensor kinase activity"/>
    <property type="evidence" value="ECO:0007669"/>
    <property type="project" value="InterPro"/>
</dbReference>
<evidence type="ECO:0000256" key="5">
    <source>
        <dbReference type="ARBA" id="ARBA00022519"/>
    </source>
</evidence>
<dbReference type="SUPFAM" id="SSF47384">
    <property type="entry name" value="Homodimeric domain of signal transducing histidine kinase"/>
    <property type="match status" value="1"/>
</dbReference>
<dbReference type="Pfam" id="PF01627">
    <property type="entry name" value="Hpt"/>
    <property type="match status" value="1"/>
</dbReference>
<dbReference type="InterPro" id="IPR001789">
    <property type="entry name" value="Sig_transdc_resp-reg_receiver"/>
</dbReference>
<gene>
    <name evidence="21" type="ORF">GNT65_04710</name>
</gene>
<dbReference type="CDD" id="cd00130">
    <property type="entry name" value="PAS"/>
    <property type="match status" value="1"/>
</dbReference>
<dbReference type="InterPro" id="IPR029151">
    <property type="entry name" value="Sensor-like_sf"/>
</dbReference>
<dbReference type="InterPro" id="IPR035965">
    <property type="entry name" value="PAS-like_dom_sf"/>
</dbReference>
<evidence type="ECO:0000256" key="15">
    <source>
        <dbReference type="PROSITE-ProRule" id="PRU00110"/>
    </source>
</evidence>
<dbReference type="InterPro" id="IPR008207">
    <property type="entry name" value="Sig_transdc_His_kin_Hpt_dom"/>
</dbReference>
<dbReference type="InterPro" id="IPR048760">
    <property type="entry name" value="VP0354-like_sensor_dom"/>
</dbReference>
<dbReference type="PROSITE" id="PS50110">
    <property type="entry name" value="RESPONSE_REGULATORY"/>
    <property type="match status" value="1"/>
</dbReference>
<evidence type="ECO:0000256" key="3">
    <source>
        <dbReference type="ARBA" id="ARBA00012438"/>
    </source>
</evidence>
<evidence type="ECO:0000313" key="21">
    <source>
        <dbReference type="EMBL" id="MXR67974.1"/>
    </source>
</evidence>
<feature type="domain" description="Response regulatory" evidence="19">
    <location>
        <begin position="898"/>
        <end position="1022"/>
    </location>
</feature>
<keyword evidence="7" id="KW-0808">Transferase</keyword>
<accession>A0A6L7HWF8</accession>
<dbReference type="SUPFAM" id="SSF103190">
    <property type="entry name" value="Sensory domain-like"/>
    <property type="match status" value="1"/>
</dbReference>
<evidence type="ECO:0000256" key="13">
    <source>
        <dbReference type="ARBA" id="ARBA00023012"/>
    </source>
</evidence>
<dbReference type="Pfam" id="PF00989">
    <property type="entry name" value="PAS"/>
    <property type="match status" value="1"/>
</dbReference>
<dbReference type="GO" id="GO:0005524">
    <property type="term" value="F:ATP binding"/>
    <property type="evidence" value="ECO:0007669"/>
    <property type="project" value="UniProtKB-KW"/>
</dbReference>
<feature type="transmembrane region" description="Helical" evidence="17">
    <location>
        <begin position="17"/>
        <end position="36"/>
    </location>
</feature>
<name>A0A6L7HWF8_9GAMM</name>
<dbReference type="Gene3D" id="3.30.565.10">
    <property type="entry name" value="Histidine kinase-like ATPase, C-terminal domain"/>
    <property type="match status" value="1"/>
</dbReference>
<dbReference type="PANTHER" id="PTHR43047:SF64">
    <property type="entry name" value="HISTIDINE KINASE CONTAINING CHEY-HOMOLOGOUS RECEIVER DOMAIN AND PAS DOMAIN-RELATED"/>
    <property type="match status" value="1"/>
</dbReference>
<evidence type="ECO:0000256" key="14">
    <source>
        <dbReference type="ARBA" id="ARBA00023136"/>
    </source>
</evidence>
<dbReference type="EC" id="2.7.13.3" evidence="3"/>
<feature type="modified residue" description="Phosphohistidine" evidence="15">
    <location>
        <position position="1103"/>
    </location>
</feature>
<dbReference type="SMART" id="SM00388">
    <property type="entry name" value="HisKA"/>
    <property type="match status" value="1"/>
</dbReference>
<evidence type="ECO:0000256" key="12">
    <source>
        <dbReference type="ARBA" id="ARBA00022989"/>
    </source>
</evidence>
<dbReference type="PROSITE" id="PS50109">
    <property type="entry name" value="HIS_KIN"/>
    <property type="match status" value="1"/>
</dbReference>
<dbReference type="InterPro" id="IPR036097">
    <property type="entry name" value="HisK_dim/P_sf"/>
</dbReference>
<dbReference type="AlphaFoldDB" id="A0A6L7HWF8"/>
<dbReference type="EMBL" id="WRPA01000003">
    <property type="protein sequence ID" value="MXR67974.1"/>
    <property type="molecule type" value="Genomic_DNA"/>
</dbReference>
<evidence type="ECO:0000256" key="4">
    <source>
        <dbReference type="ARBA" id="ARBA00022475"/>
    </source>
</evidence>
<feature type="domain" description="Histidine kinase" evidence="18">
    <location>
        <begin position="517"/>
        <end position="738"/>
    </location>
</feature>
<evidence type="ECO:0000256" key="11">
    <source>
        <dbReference type="ARBA" id="ARBA00022840"/>
    </source>
</evidence>
<dbReference type="PRINTS" id="PR00344">
    <property type="entry name" value="BCTRLSENSOR"/>
</dbReference>
<keyword evidence="13" id="KW-0902">Two-component regulatory system</keyword>
<dbReference type="SMART" id="SM00448">
    <property type="entry name" value="REC"/>
    <property type="match status" value="1"/>
</dbReference>
<dbReference type="RefSeq" id="WP_160793961.1">
    <property type="nucleotide sequence ID" value="NZ_WRPA01000003.1"/>
</dbReference>
<dbReference type="Pfam" id="PF21623">
    <property type="entry name" value="HK_sensor_dom_bact"/>
    <property type="match status" value="1"/>
</dbReference>
<evidence type="ECO:0000256" key="9">
    <source>
        <dbReference type="ARBA" id="ARBA00022741"/>
    </source>
</evidence>
<feature type="domain" description="HPt" evidence="20">
    <location>
        <begin position="1064"/>
        <end position="1168"/>
    </location>
</feature>
<keyword evidence="10" id="KW-0418">Kinase</keyword>
<evidence type="ECO:0000256" key="10">
    <source>
        <dbReference type="ARBA" id="ARBA00022777"/>
    </source>
</evidence>
<evidence type="ECO:0000313" key="22">
    <source>
        <dbReference type="Proteomes" id="UP000474778"/>
    </source>
</evidence>
<dbReference type="Proteomes" id="UP000474778">
    <property type="component" value="Unassembled WGS sequence"/>
</dbReference>
<keyword evidence="14 17" id="KW-0472">Membrane</keyword>
<dbReference type="CDD" id="cd18773">
    <property type="entry name" value="PDC1_HK_sensor"/>
    <property type="match status" value="1"/>
</dbReference>
<keyword evidence="6 16" id="KW-0597">Phosphoprotein</keyword>
<dbReference type="InterPro" id="IPR005467">
    <property type="entry name" value="His_kinase_dom"/>
</dbReference>
<keyword evidence="11" id="KW-0067">ATP-binding</keyword>
<keyword evidence="4" id="KW-1003">Cell membrane</keyword>
<dbReference type="InterPro" id="IPR013767">
    <property type="entry name" value="PAS_fold"/>
</dbReference>
<evidence type="ECO:0000259" key="19">
    <source>
        <dbReference type="PROSITE" id="PS50110"/>
    </source>
</evidence>
<evidence type="ECO:0000256" key="17">
    <source>
        <dbReference type="SAM" id="Phobius"/>
    </source>
</evidence>
<dbReference type="Pfam" id="PF00072">
    <property type="entry name" value="Response_reg"/>
    <property type="match status" value="1"/>
</dbReference>
<dbReference type="Pfam" id="PF00512">
    <property type="entry name" value="HisKA"/>
    <property type="match status" value="1"/>
</dbReference>
<reference evidence="21 22" key="1">
    <citation type="submission" date="2019-12" db="EMBL/GenBank/DDBJ databases">
        <title>Shewanella insulae sp. nov., isolated from a tidal flat.</title>
        <authorList>
            <person name="Yoon J.-H."/>
        </authorList>
    </citation>
    <scope>NUCLEOTIDE SEQUENCE [LARGE SCALE GENOMIC DNA]</scope>
    <source>
        <strain evidence="21 22">JBTF-M18</strain>
    </source>
</reference>
<dbReference type="CDD" id="cd00082">
    <property type="entry name" value="HisKA"/>
    <property type="match status" value="1"/>
</dbReference>
<comment type="caution">
    <text evidence="21">The sequence shown here is derived from an EMBL/GenBank/DDBJ whole genome shotgun (WGS) entry which is preliminary data.</text>
</comment>
<evidence type="ECO:0000256" key="16">
    <source>
        <dbReference type="PROSITE-ProRule" id="PRU00169"/>
    </source>
</evidence>
<dbReference type="GO" id="GO:0005886">
    <property type="term" value="C:plasma membrane"/>
    <property type="evidence" value="ECO:0007669"/>
    <property type="project" value="UniProtKB-SubCell"/>
</dbReference>
<dbReference type="SUPFAM" id="SSF55874">
    <property type="entry name" value="ATPase domain of HSP90 chaperone/DNA topoisomerase II/histidine kinase"/>
    <property type="match status" value="1"/>
</dbReference>
<dbReference type="SMART" id="SM00091">
    <property type="entry name" value="PAS"/>
    <property type="match status" value="1"/>
</dbReference>
<dbReference type="InterPro" id="IPR003594">
    <property type="entry name" value="HATPase_dom"/>
</dbReference>
<dbReference type="Gene3D" id="1.20.120.160">
    <property type="entry name" value="HPT domain"/>
    <property type="match status" value="1"/>
</dbReference>
<dbReference type="InterPro" id="IPR004358">
    <property type="entry name" value="Sig_transdc_His_kin-like_C"/>
</dbReference>
<comment type="catalytic activity">
    <reaction evidence="1">
        <text>ATP + protein L-histidine = ADP + protein N-phospho-L-histidine.</text>
        <dbReference type="EC" id="2.7.13.3"/>
    </reaction>
</comment>
<dbReference type="InterPro" id="IPR000014">
    <property type="entry name" value="PAS"/>
</dbReference>
<keyword evidence="9" id="KW-0547">Nucleotide-binding</keyword>
<dbReference type="InterPro" id="IPR003661">
    <property type="entry name" value="HisK_dim/P_dom"/>
</dbReference>
<dbReference type="InterPro" id="IPR036641">
    <property type="entry name" value="HPT_dom_sf"/>
</dbReference>
<dbReference type="PROSITE" id="PS50894">
    <property type="entry name" value="HPT"/>
    <property type="match status" value="1"/>
</dbReference>
<evidence type="ECO:0000256" key="6">
    <source>
        <dbReference type="ARBA" id="ARBA00022553"/>
    </source>
</evidence>
<keyword evidence="12 17" id="KW-1133">Transmembrane helix</keyword>